<feature type="compositionally biased region" description="Basic and acidic residues" evidence="1">
    <location>
        <begin position="1"/>
        <end position="11"/>
    </location>
</feature>
<accession>U2X5B7</accession>
<organism evidence="2 3">
    <name type="scientific">Geobacillus kaustophilus GBlys</name>
    <dbReference type="NCBI Taxonomy" id="1337888"/>
    <lineage>
        <taxon>Bacteria</taxon>
        <taxon>Bacillati</taxon>
        <taxon>Bacillota</taxon>
        <taxon>Bacilli</taxon>
        <taxon>Bacillales</taxon>
        <taxon>Anoxybacillaceae</taxon>
        <taxon>Geobacillus</taxon>
        <taxon>Geobacillus thermoleovorans group</taxon>
    </lineage>
</organism>
<evidence type="ECO:0000256" key="1">
    <source>
        <dbReference type="SAM" id="MobiDB-lite"/>
    </source>
</evidence>
<dbReference type="AlphaFoldDB" id="U2X5B7"/>
<reference evidence="3" key="1">
    <citation type="journal article" date="2013" name="Genome">
        <title>Draft Genome Sequence of Geobacillus kaustophilus GBlys, a Lysogenic Strain with Bacteriophage phiOH2.</title>
        <authorList>
            <person name="Doi K."/>
            <person name="Mori K."/>
            <person name="Martono H."/>
            <person name="Nagayoshi Y."/>
            <person name="Fujino Y."/>
            <person name="Tashiro K."/>
            <person name="Kuhara S."/>
            <person name="Ohshima T."/>
        </authorList>
    </citation>
    <scope>NUCLEOTIDE SEQUENCE [LARGE SCALE GENOMIC DNA]</scope>
    <source>
        <strain evidence="3">GBlys</strain>
    </source>
</reference>
<feature type="region of interest" description="Disordered" evidence="1">
    <location>
        <begin position="1"/>
        <end position="25"/>
    </location>
</feature>
<sequence>MMEHDERRRDMPTVAPGIDDDEELNERATKEEIERGEYTKVVTLAWDESEPSEPR</sequence>
<evidence type="ECO:0000313" key="3">
    <source>
        <dbReference type="Proteomes" id="UP000016424"/>
    </source>
</evidence>
<comment type="caution">
    <text evidence="2">The sequence shown here is derived from an EMBL/GenBank/DDBJ whole genome shotgun (WGS) entry which is preliminary data.</text>
</comment>
<proteinExistence type="predicted"/>
<gene>
    <name evidence="2" type="ORF">GBL_2317</name>
</gene>
<name>U2X5B7_GEOKU</name>
<protein>
    <submittedName>
        <fullName evidence="2">Uncharacterized protein</fullName>
    </submittedName>
</protein>
<evidence type="ECO:0000313" key="2">
    <source>
        <dbReference type="EMBL" id="GAD14100.1"/>
    </source>
</evidence>
<dbReference type="Proteomes" id="UP000016424">
    <property type="component" value="Unassembled WGS sequence"/>
</dbReference>
<dbReference type="EMBL" id="BASG01000023">
    <property type="protein sequence ID" value="GAD14100.1"/>
    <property type="molecule type" value="Genomic_DNA"/>
</dbReference>